<dbReference type="InterPro" id="IPR052512">
    <property type="entry name" value="4CMD/NDH-1_regulator"/>
</dbReference>
<sequence>MQTSERYQRGWARLREVDGEAGEHVIRSLAAIAPDFADYLIEFPFGDIYSRPGLDLKSREIAVVAALTALGNAQPQLKVHINGALNVGCAPAEVVEVIMQMAVYAGFPAALNGLFAAQEVFRQRGIALPLHPERVVTD</sequence>
<evidence type="ECO:0000313" key="2">
    <source>
        <dbReference type="EMBL" id="OIQ63329.1"/>
    </source>
</evidence>
<protein>
    <submittedName>
        <fullName evidence="2">Carboxymuconolactone decarboxylase family protein</fullName>
    </submittedName>
</protein>
<dbReference type="Gene3D" id="1.20.1290.10">
    <property type="entry name" value="AhpD-like"/>
    <property type="match status" value="1"/>
</dbReference>
<accession>A0A1J5NVU6</accession>
<dbReference type="EMBL" id="MLJW01009101">
    <property type="protein sequence ID" value="OIQ63329.1"/>
    <property type="molecule type" value="Genomic_DNA"/>
</dbReference>
<organism evidence="2">
    <name type="scientific">mine drainage metagenome</name>
    <dbReference type="NCBI Taxonomy" id="410659"/>
    <lineage>
        <taxon>unclassified sequences</taxon>
        <taxon>metagenomes</taxon>
        <taxon>ecological metagenomes</taxon>
    </lineage>
</organism>
<proteinExistence type="predicted"/>
<comment type="caution">
    <text evidence="2">The sequence shown here is derived from an EMBL/GenBank/DDBJ whole genome shotgun (WGS) entry which is preliminary data.</text>
</comment>
<dbReference type="InterPro" id="IPR029032">
    <property type="entry name" value="AhpD-like"/>
</dbReference>
<feature type="domain" description="Carboxymuconolactone decarboxylase-like" evidence="1">
    <location>
        <begin position="34"/>
        <end position="119"/>
    </location>
</feature>
<dbReference type="InterPro" id="IPR003779">
    <property type="entry name" value="CMD-like"/>
</dbReference>
<dbReference type="GO" id="GO:0051920">
    <property type="term" value="F:peroxiredoxin activity"/>
    <property type="evidence" value="ECO:0007669"/>
    <property type="project" value="InterPro"/>
</dbReference>
<dbReference type="Pfam" id="PF02627">
    <property type="entry name" value="CMD"/>
    <property type="match status" value="1"/>
</dbReference>
<dbReference type="SUPFAM" id="SSF69118">
    <property type="entry name" value="AhpD-like"/>
    <property type="match status" value="1"/>
</dbReference>
<dbReference type="PANTHER" id="PTHR33570">
    <property type="entry name" value="4-CARBOXYMUCONOLACTONE DECARBOXYLASE FAMILY PROTEIN"/>
    <property type="match status" value="1"/>
</dbReference>
<gene>
    <name evidence="2" type="ORF">GALL_551310</name>
</gene>
<name>A0A1J5NVU6_9ZZZZ</name>
<evidence type="ECO:0000259" key="1">
    <source>
        <dbReference type="Pfam" id="PF02627"/>
    </source>
</evidence>
<reference evidence="2" key="1">
    <citation type="submission" date="2016-10" db="EMBL/GenBank/DDBJ databases">
        <title>Sequence of Gallionella enrichment culture.</title>
        <authorList>
            <person name="Poehlein A."/>
            <person name="Muehling M."/>
            <person name="Daniel R."/>
        </authorList>
    </citation>
    <scope>NUCLEOTIDE SEQUENCE</scope>
</reference>
<dbReference type="PANTHER" id="PTHR33570:SF10">
    <property type="entry name" value="GAMMA-CARBOXYMUCONOLACTONE DECARBOXYLASE"/>
    <property type="match status" value="1"/>
</dbReference>
<dbReference type="AlphaFoldDB" id="A0A1J5NVU6"/>